<dbReference type="InterPro" id="IPR013022">
    <property type="entry name" value="Xyl_isomerase-like_TIM-brl"/>
</dbReference>
<dbReference type="PANTHER" id="PTHR12110:SF48">
    <property type="entry name" value="BLL3656 PROTEIN"/>
    <property type="match status" value="1"/>
</dbReference>
<reference evidence="2" key="1">
    <citation type="submission" date="2018-05" db="EMBL/GenBank/DDBJ databases">
        <authorList>
            <person name="Lanie J.A."/>
            <person name="Ng W.-L."/>
            <person name="Kazmierczak K.M."/>
            <person name="Andrzejewski T.M."/>
            <person name="Davidsen T.M."/>
            <person name="Wayne K.J."/>
            <person name="Tettelin H."/>
            <person name="Glass J.I."/>
            <person name="Rusch D."/>
            <person name="Podicherti R."/>
            <person name="Tsui H.-C.T."/>
            <person name="Winkler M.E."/>
        </authorList>
    </citation>
    <scope>NUCLEOTIDE SEQUENCE</scope>
</reference>
<dbReference type="Gene3D" id="3.20.20.150">
    <property type="entry name" value="Divalent-metal-dependent TIM barrel enzymes"/>
    <property type="match status" value="1"/>
</dbReference>
<proteinExistence type="predicted"/>
<dbReference type="SUPFAM" id="SSF51658">
    <property type="entry name" value="Xylose isomerase-like"/>
    <property type="match status" value="1"/>
</dbReference>
<dbReference type="EMBL" id="UINC01001453">
    <property type="protein sequence ID" value="SUZ81092.1"/>
    <property type="molecule type" value="Genomic_DNA"/>
</dbReference>
<dbReference type="InterPro" id="IPR050312">
    <property type="entry name" value="IolE/XylAMocC-like"/>
</dbReference>
<dbReference type="PANTHER" id="PTHR12110">
    <property type="entry name" value="HYDROXYPYRUVATE ISOMERASE"/>
    <property type="match status" value="1"/>
</dbReference>
<feature type="non-terminal residue" evidence="2">
    <location>
        <position position="1"/>
    </location>
</feature>
<dbReference type="Pfam" id="PF01261">
    <property type="entry name" value="AP_endonuc_2"/>
    <property type="match status" value="1"/>
</dbReference>
<accession>A0A381QP23</accession>
<dbReference type="InterPro" id="IPR036237">
    <property type="entry name" value="Xyl_isomerase-like_sf"/>
</dbReference>
<evidence type="ECO:0000313" key="2">
    <source>
        <dbReference type="EMBL" id="SUZ81092.1"/>
    </source>
</evidence>
<dbReference type="AlphaFoldDB" id="A0A381QP23"/>
<protein>
    <recommendedName>
        <fullName evidence="1">Xylose isomerase-like TIM barrel domain-containing protein</fullName>
    </recommendedName>
</protein>
<organism evidence="2">
    <name type="scientific">marine metagenome</name>
    <dbReference type="NCBI Taxonomy" id="408172"/>
    <lineage>
        <taxon>unclassified sequences</taxon>
        <taxon>metagenomes</taxon>
        <taxon>ecological metagenomes</taxon>
    </lineage>
</organism>
<name>A0A381QP23_9ZZZZ</name>
<feature type="domain" description="Xylose isomerase-like TIM barrel" evidence="1">
    <location>
        <begin position="2"/>
        <end position="231"/>
    </location>
</feature>
<gene>
    <name evidence="2" type="ORF">METZ01_LOCUS33946</name>
</gene>
<sequence length="255" mass="27012">VEATVAAGAVGISFWTLHEVLLKARGWTSAGIRARLSAAGLRVTCVEAIYGWANATSPAVAVEDSLDSIDIAAAHGSPNLAAVVLQPELVSMEATVANLAAVADRAAEVDVAICVEFLPWSGIPDITTCWEILRRTGQPNVGVLLDSWHWHRQPGGPYGRHAETLASMPGEAIRVFQLCDAGAEPWDDPMAECLADRPLPGEGVVDHDHLFGLLRDISADPVVAPEVFNTGLTALGMGPMARRIVEASRTVLVGW</sequence>
<evidence type="ECO:0000259" key="1">
    <source>
        <dbReference type="Pfam" id="PF01261"/>
    </source>
</evidence>